<feature type="domain" description="HTH cro/C1-type" evidence="2">
    <location>
        <begin position="14"/>
        <end position="68"/>
    </location>
</feature>
<dbReference type="Pfam" id="PF01381">
    <property type="entry name" value="HTH_3"/>
    <property type="match status" value="1"/>
</dbReference>
<evidence type="ECO:0000313" key="4">
    <source>
        <dbReference type="Proteomes" id="UP001565243"/>
    </source>
</evidence>
<evidence type="ECO:0000256" key="1">
    <source>
        <dbReference type="ARBA" id="ARBA00023125"/>
    </source>
</evidence>
<reference evidence="3 4" key="1">
    <citation type="submission" date="2024-07" db="EMBL/GenBank/DDBJ databases">
        <authorList>
            <person name="Hebao G."/>
        </authorList>
    </citation>
    <scope>NUCLEOTIDE SEQUENCE [LARGE SCALE GENOMIC DNA]</scope>
    <source>
        <strain evidence="3 4">ACCC 02193</strain>
    </source>
</reference>
<keyword evidence="1" id="KW-0238">DNA-binding</keyword>
<proteinExistence type="predicted"/>
<dbReference type="PANTHER" id="PTHR36924">
    <property type="entry name" value="ANTITOXIN HIGA-1"/>
    <property type="match status" value="1"/>
</dbReference>
<dbReference type="InterPro" id="IPR010982">
    <property type="entry name" value="Lambda_DNA-bd_dom_sf"/>
</dbReference>
<dbReference type="InterPro" id="IPR001387">
    <property type="entry name" value="Cro/C1-type_HTH"/>
</dbReference>
<protein>
    <submittedName>
        <fullName evidence="3">HigA family addiction module antitoxin</fullName>
    </submittedName>
</protein>
<evidence type="ECO:0000259" key="2">
    <source>
        <dbReference type="PROSITE" id="PS50943"/>
    </source>
</evidence>
<organism evidence="3 4">
    <name type="scientific">Erwinia aeris</name>
    <dbReference type="NCBI Taxonomy" id="3239803"/>
    <lineage>
        <taxon>Bacteria</taxon>
        <taxon>Pseudomonadati</taxon>
        <taxon>Pseudomonadota</taxon>
        <taxon>Gammaproteobacteria</taxon>
        <taxon>Enterobacterales</taxon>
        <taxon>Erwiniaceae</taxon>
        <taxon>Erwinia</taxon>
    </lineage>
</organism>
<dbReference type="NCBIfam" id="TIGR02607">
    <property type="entry name" value="antidote_HigA"/>
    <property type="match status" value="1"/>
</dbReference>
<sequence length="95" mass="10460">MGRMFNPPHPGGLIRESMESLGLSARQLASALHVAPSTVQRLIVSKSDISPEMALRLAAVLGGSADVWLAMQRDHDLWRARQRIDLSVLHRLQPA</sequence>
<gene>
    <name evidence="3" type="ORF">AB6T85_00040</name>
</gene>
<name>A0ABV4E1R7_9GAMM</name>
<dbReference type="PANTHER" id="PTHR36924:SF1">
    <property type="entry name" value="ANTITOXIN HIGA-1"/>
    <property type="match status" value="1"/>
</dbReference>
<dbReference type="InterPro" id="IPR013430">
    <property type="entry name" value="Toxin_antidote_HigA"/>
</dbReference>
<accession>A0ABV4E1R7</accession>
<comment type="caution">
    <text evidence="3">The sequence shown here is derived from an EMBL/GenBank/DDBJ whole genome shotgun (WGS) entry which is preliminary data.</text>
</comment>
<dbReference type="EMBL" id="JBGFFX010000001">
    <property type="protein sequence ID" value="MEY8768831.1"/>
    <property type="molecule type" value="Genomic_DNA"/>
</dbReference>
<dbReference type="CDD" id="cd00093">
    <property type="entry name" value="HTH_XRE"/>
    <property type="match status" value="1"/>
</dbReference>
<dbReference type="SMART" id="SM00530">
    <property type="entry name" value="HTH_XRE"/>
    <property type="match status" value="1"/>
</dbReference>
<dbReference type="RefSeq" id="WP_253460526.1">
    <property type="nucleotide sequence ID" value="NZ_JBGFFX010000001.1"/>
</dbReference>
<dbReference type="Gene3D" id="1.10.260.40">
    <property type="entry name" value="lambda repressor-like DNA-binding domains"/>
    <property type="match status" value="1"/>
</dbReference>
<dbReference type="Proteomes" id="UP001565243">
    <property type="component" value="Unassembled WGS sequence"/>
</dbReference>
<keyword evidence="4" id="KW-1185">Reference proteome</keyword>
<evidence type="ECO:0000313" key="3">
    <source>
        <dbReference type="EMBL" id="MEY8768831.1"/>
    </source>
</evidence>
<dbReference type="SUPFAM" id="SSF47413">
    <property type="entry name" value="lambda repressor-like DNA-binding domains"/>
    <property type="match status" value="1"/>
</dbReference>
<dbReference type="PROSITE" id="PS50943">
    <property type="entry name" value="HTH_CROC1"/>
    <property type="match status" value="1"/>
</dbReference>